<dbReference type="Proteomes" id="UP000789901">
    <property type="component" value="Unassembled WGS sequence"/>
</dbReference>
<accession>A0ABN7ULT9</accession>
<gene>
    <name evidence="1" type="ORF">GMARGA_LOCUS7190</name>
</gene>
<sequence>MKNLVVPYHLYMRIACELNDKIFVIIVVSNNKNLLKPGFQYICDAIGIDNIESSLSIAINICYQSTFKIKTEYSGLSVMGFDNEIIIQSLINDIVFFPIFTRIEKLTVVITNVESECIKTIIEETPDEIWKKLEIF</sequence>
<keyword evidence="2" id="KW-1185">Reference proteome</keyword>
<proteinExistence type="predicted"/>
<evidence type="ECO:0000313" key="1">
    <source>
        <dbReference type="EMBL" id="CAG8607510.1"/>
    </source>
</evidence>
<name>A0ABN7ULT9_GIGMA</name>
<reference evidence="1 2" key="1">
    <citation type="submission" date="2021-06" db="EMBL/GenBank/DDBJ databases">
        <authorList>
            <person name="Kallberg Y."/>
            <person name="Tangrot J."/>
            <person name="Rosling A."/>
        </authorList>
    </citation>
    <scope>NUCLEOTIDE SEQUENCE [LARGE SCALE GENOMIC DNA]</scope>
    <source>
        <strain evidence="1 2">120-4 pot B 10/14</strain>
    </source>
</reference>
<protein>
    <submittedName>
        <fullName evidence="1">3832_t:CDS:1</fullName>
    </submittedName>
</protein>
<comment type="caution">
    <text evidence="1">The sequence shown here is derived from an EMBL/GenBank/DDBJ whole genome shotgun (WGS) entry which is preliminary data.</text>
</comment>
<dbReference type="EMBL" id="CAJVQB010003420">
    <property type="protein sequence ID" value="CAG8607510.1"/>
    <property type="molecule type" value="Genomic_DNA"/>
</dbReference>
<evidence type="ECO:0000313" key="2">
    <source>
        <dbReference type="Proteomes" id="UP000789901"/>
    </source>
</evidence>
<organism evidence="1 2">
    <name type="scientific">Gigaspora margarita</name>
    <dbReference type="NCBI Taxonomy" id="4874"/>
    <lineage>
        <taxon>Eukaryota</taxon>
        <taxon>Fungi</taxon>
        <taxon>Fungi incertae sedis</taxon>
        <taxon>Mucoromycota</taxon>
        <taxon>Glomeromycotina</taxon>
        <taxon>Glomeromycetes</taxon>
        <taxon>Diversisporales</taxon>
        <taxon>Gigasporaceae</taxon>
        <taxon>Gigaspora</taxon>
    </lineage>
</organism>